<dbReference type="SMART" id="SM00028">
    <property type="entry name" value="TPR"/>
    <property type="match status" value="5"/>
</dbReference>
<dbReference type="PANTHER" id="PTHR44227">
    <property type="match status" value="1"/>
</dbReference>
<evidence type="ECO:0000256" key="2">
    <source>
        <dbReference type="ARBA" id="ARBA00022803"/>
    </source>
</evidence>
<organism evidence="4 5">
    <name type="scientific">Syntrophorhabdus aromaticivorans</name>
    <dbReference type="NCBI Taxonomy" id="328301"/>
    <lineage>
        <taxon>Bacteria</taxon>
        <taxon>Pseudomonadati</taxon>
        <taxon>Thermodesulfobacteriota</taxon>
        <taxon>Syntrophorhabdia</taxon>
        <taxon>Syntrophorhabdales</taxon>
        <taxon>Syntrophorhabdaceae</taxon>
        <taxon>Syntrophorhabdus</taxon>
    </lineage>
</organism>
<accession>A0A971S1V4</accession>
<feature type="repeat" description="TPR" evidence="3">
    <location>
        <begin position="130"/>
        <end position="163"/>
    </location>
</feature>
<dbReference type="Pfam" id="PF13432">
    <property type="entry name" value="TPR_16"/>
    <property type="match status" value="1"/>
</dbReference>
<dbReference type="AlphaFoldDB" id="A0A971S1V4"/>
<keyword evidence="2 3" id="KW-0802">TPR repeat</keyword>
<name>A0A971S1V4_9BACT</name>
<dbReference type="SUPFAM" id="SSF48452">
    <property type="entry name" value="TPR-like"/>
    <property type="match status" value="1"/>
</dbReference>
<gene>
    <name evidence="4" type="ORF">GXY80_09290</name>
</gene>
<evidence type="ECO:0000313" key="4">
    <source>
        <dbReference type="EMBL" id="NLW35657.1"/>
    </source>
</evidence>
<dbReference type="EMBL" id="JAAYEE010000156">
    <property type="protein sequence ID" value="NLW35657.1"/>
    <property type="molecule type" value="Genomic_DNA"/>
</dbReference>
<evidence type="ECO:0000256" key="3">
    <source>
        <dbReference type="PROSITE-ProRule" id="PRU00339"/>
    </source>
</evidence>
<proteinExistence type="predicted"/>
<dbReference type="PANTHER" id="PTHR44227:SF3">
    <property type="entry name" value="PROTEIN O-MANNOSYL-TRANSFERASE TMTC4"/>
    <property type="match status" value="1"/>
</dbReference>
<protein>
    <submittedName>
        <fullName evidence="4">Tetratricopeptide repeat protein</fullName>
    </submittedName>
</protein>
<comment type="caution">
    <text evidence="4">The sequence shown here is derived from an EMBL/GenBank/DDBJ whole genome shotgun (WGS) entry which is preliminary data.</text>
</comment>
<evidence type="ECO:0000256" key="1">
    <source>
        <dbReference type="ARBA" id="ARBA00022737"/>
    </source>
</evidence>
<feature type="repeat" description="TPR" evidence="3">
    <location>
        <begin position="164"/>
        <end position="197"/>
    </location>
</feature>
<reference evidence="4" key="1">
    <citation type="journal article" date="2020" name="Biotechnol. Biofuels">
        <title>New insights from the biogas microbiome by comprehensive genome-resolved metagenomics of nearly 1600 species originating from multiple anaerobic digesters.</title>
        <authorList>
            <person name="Campanaro S."/>
            <person name="Treu L."/>
            <person name="Rodriguez-R L.M."/>
            <person name="Kovalovszki A."/>
            <person name="Ziels R.M."/>
            <person name="Maus I."/>
            <person name="Zhu X."/>
            <person name="Kougias P.G."/>
            <person name="Basile A."/>
            <person name="Luo G."/>
            <person name="Schluter A."/>
            <person name="Konstantinidis K.T."/>
            <person name="Angelidaki I."/>
        </authorList>
    </citation>
    <scope>NUCLEOTIDE SEQUENCE</scope>
    <source>
        <strain evidence="4">AS06rmzACSIP_7</strain>
    </source>
</reference>
<keyword evidence="1" id="KW-0677">Repeat</keyword>
<dbReference type="InterPro" id="IPR019734">
    <property type="entry name" value="TPR_rpt"/>
</dbReference>
<evidence type="ECO:0000313" key="5">
    <source>
        <dbReference type="Proteomes" id="UP000777265"/>
    </source>
</evidence>
<dbReference type="InterPro" id="IPR052346">
    <property type="entry name" value="O-mannosyl-transferase_TMTC"/>
</dbReference>
<dbReference type="PROSITE" id="PS50005">
    <property type="entry name" value="TPR"/>
    <property type="match status" value="2"/>
</dbReference>
<dbReference type="Proteomes" id="UP000777265">
    <property type="component" value="Unassembled WGS sequence"/>
</dbReference>
<dbReference type="Gene3D" id="1.25.40.10">
    <property type="entry name" value="Tetratricopeptide repeat domain"/>
    <property type="match status" value="2"/>
</dbReference>
<sequence>MERIPAADYVFSATLPGVAQYDSLSASALGRGIDKYIAKDYNGAVREFRRSIALSPYSDNAFKAFEYLVNTLSKSGKASEAIKTCRQAIKIFPSADGMNLGLGNLLYSKGCFTEAVEQYKAAVRKNPTASQNVYSLGQGYLAQNRYTDAEAQFKRVIQLSPKDSGGYYALGQTYRKMGRLTEARVQLERALAIKQDFTEAHFELGMVYAEQRQTDKANSKLAILNKKQSTENYIELAAKIYETSRPRILAVHATDLYLASPPGTKASSLDPSLATPGAVKNYTVSFVFNKRMDASSVGKMANWSIGRSTETRTGGLYNWGNITETDVKVSSTPLSVAYDPGSLTAKVTFSITQNAAGDGTIDLSHLVFKFKGADMYGNVMDTAADEYSGISKIV</sequence>
<dbReference type="Pfam" id="PF14559">
    <property type="entry name" value="TPR_19"/>
    <property type="match status" value="1"/>
</dbReference>
<dbReference type="InterPro" id="IPR011990">
    <property type="entry name" value="TPR-like_helical_dom_sf"/>
</dbReference>
<reference evidence="4" key="2">
    <citation type="submission" date="2020-01" db="EMBL/GenBank/DDBJ databases">
        <authorList>
            <person name="Campanaro S."/>
        </authorList>
    </citation>
    <scope>NUCLEOTIDE SEQUENCE</scope>
    <source>
        <strain evidence="4">AS06rmzACSIP_7</strain>
    </source>
</reference>